<comment type="caution">
    <text evidence="2">The sequence shown here is derived from an EMBL/GenBank/DDBJ whole genome shotgun (WGS) entry which is preliminary data.</text>
</comment>
<feature type="transmembrane region" description="Helical" evidence="1">
    <location>
        <begin position="59"/>
        <end position="77"/>
    </location>
</feature>
<keyword evidence="1" id="KW-0812">Transmembrane</keyword>
<evidence type="ECO:0000313" key="2">
    <source>
        <dbReference type="EMBL" id="MFC6438838.1"/>
    </source>
</evidence>
<feature type="transmembrane region" description="Helical" evidence="1">
    <location>
        <begin position="21"/>
        <end position="39"/>
    </location>
</feature>
<dbReference type="RefSeq" id="WP_131259844.1">
    <property type="nucleotide sequence ID" value="NZ_JBHSUS010000001.1"/>
</dbReference>
<proteinExistence type="predicted"/>
<accession>A0ABW1XFJ8</accession>
<gene>
    <name evidence="2" type="ORF">ACFP85_01550</name>
</gene>
<keyword evidence="3" id="KW-1185">Reference proteome</keyword>
<name>A0ABW1XFJ8_9ALTE</name>
<evidence type="ECO:0000256" key="1">
    <source>
        <dbReference type="SAM" id="Phobius"/>
    </source>
</evidence>
<protein>
    <recommendedName>
        <fullName evidence="4">Poly-beta-1,6-N-acetyl-D-glucosamine biosynthesis protein PgaD</fullName>
    </recommendedName>
</protein>
<sequence>MLKPLVRITFAHLVWRYYKRTIVQALLTIVAIIVIGLIHSDYLAYAQSQQHNDYVGLSFVVKWVVYLLALAWLVLGIRSDYRKRQKQAELKQVAKAPPVYASPELDPFHQIRHKDKLKTRADLVIEKHKD</sequence>
<evidence type="ECO:0008006" key="4">
    <source>
        <dbReference type="Google" id="ProtNLM"/>
    </source>
</evidence>
<reference evidence="3" key="1">
    <citation type="journal article" date="2019" name="Int. J. Syst. Evol. Microbiol.">
        <title>The Global Catalogue of Microorganisms (GCM) 10K type strain sequencing project: providing services to taxonomists for standard genome sequencing and annotation.</title>
        <authorList>
            <consortium name="The Broad Institute Genomics Platform"/>
            <consortium name="The Broad Institute Genome Sequencing Center for Infectious Disease"/>
            <person name="Wu L."/>
            <person name="Ma J."/>
        </authorList>
    </citation>
    <scope>NUCLEOTIDE SEQUENCE [LARGE SCALE GENOMIC DNA]</scope>
    <source>
        <strain evidence="3">CGMCC 1.16031</strain>
    </source>
</reference>
<keyword evidence="1" id="KW-1133">Transmembrane helix</keyword>
<organism evidence="2 3">
    <name type="scientific">Pseudobowmanella zhangzhouensis</name>
    <dbReference type="NCBI Taxonomy" id="1537679"/>
    <lineage>
        <taxon>Bacteria</taxon>
        <taxon>Pseudomonadati</taxon>
        <taxon>Pseudomonadota</taxon>
        <taxon>Gammaproteobacteria</taxon>
        <taxon>Alteromonadales</taxon>
        <taxon>Alteromonadaceae</taxon>
    </lineage>
</organism>
<keyword evidence="1" id="KW-0472">Membrane</keyword>
<dbReference type="EMBL" id="JBHSUS010000001">
    <property type="protein sequence ID" value="MFC6438838.1"/>
    <property type="molecule type" value="Genomic_DNA"/>
</dbReference>
<dbReference type="Proteomes" id="UP001596364">
    <property type="component" value="Unassembled WGS sequence"/>
</dbReference>
<evidence type="ECO:0000313" key="3">
    <source>
        <dbReference type="Proteomes" id="UP001596364"/>
    </source>
</evidence>